<evidence type="ECO:0000259" key="3">
    <source>
        <dbReference type="Pfam" id="PF25396"/>
    </source>
</evidence>
<dbReference type="GO" id="GO:0043139">
    <property type="term" value="F:5'-3' DNA helicase activity"/>
    <property type="evidence" value="ECO:0007669"/>
    <property type="project" value="TreeGrafter"/>
</dbReference>
<dbReference type="InterPro" id="IPR057373">
    <property type="entry name" value="ZNFX1"/>
</dbReference>
<feature type="region of interest" description="Disordered" evidence="1">
    <location>
        <begin position="1218"/>
        <end position="1242"/>
    </location>
</feature>
<protein>
    <recommendedName>
        <fullName evidence="6">DNA2/NAM7 helicase helicase domain-containing protein</fullName>
    </recommendedName>
</protein>
<evidence type="ECO:0000313" key="5">
    <source>
        <dbReference type="Proteomes" id="UP000594262"/>
    </source>
</evidence>
<feature type="region of interest" description="Disordered" evidence="1">
    <location>
        <begin position="443"/>
        <end position="480"/>
    </location>
</feature>
<evidence type="ECO:0000256" key="1">
    <source>
        <dbReference type="SAM" id="MobiDB-lite"/>
    </source>
</evidence>
<feature type="compositionally biased region" description="Basic and acidic residues" evidence="1">
    <location>
        <begin position="443"/>
        <end position="464"/>
    </location>
</feature>
<feature type="domain" description="DNA2/NAM7 helicase helicase" evidence="2">
    <location>
        <begin position="1368"/>
        <end position="1434"/>
    </location>
</feature>
<feature type="region of interest" description="Disordered" evidence="1">
    <location>
        <begin position="54"/>
        <end position="303"/>
    </location>
</feature>
<dbReference type="Pfam" id="PF25396">
    <property type="entry name" value="ZNFX1"/>
    <property type="match status" value="1"/>
</dbReference>
<feature type="compositionally biased region" description="Pro residues" evidence="1">
    <location>
        <begin position="1309"/>
        <end position="1335"/>
    </location>
</feature>
<feature type="compositionally biased region" description="Basic and acidic residues" evidence="1">
    <location>
        <begin position="253"/>
        <end position="268"/>
    </location>
</feature>
<proteinExistence type="predicted"/>
<feature type="domain" description="ZNFX1" evidence="3">
    <location>
        <begin position="1054"/>
        <end position="1136"/>
    </location>
</feature>
<feature type="compositionally biased region" description="Polar residues" evidence="1">
    <location>
        <begin position="158"/>
        <end position="173"/>
    </location>
</feature>
<feature type="compositionally biased region" description="Basic and acidic residues" evidence="1">
    <location>
        <begin position="1"/>
        <end position="36"/>
    </location>
</feature>
<evidence type="ECO:0000313" key="4">
    <source>
        <dbReference type="EnsemblMetazoa" id="CLYHEMP004679.1"/>
    </source>
</evidence>
<evidence type="ECO:0000259" key="2">
    <source>
        <dbReference type="Pfam" id="PF13086"/>
    </source>
</evidence>
<feature type="region of interest" description="Disordered" evidence="1">
    <location>
        <begin position="803"/>
        <end position="835"/>
    </location>
</feature>
<feature type="compositionally biased region" description="Basic and acidic residues" evidence="1">
    <location>
        <begin position="728"/>
        <end position="749"/>
    </location>
</feature>
<dbReference type="SUPFAM" id="SSF52540">
    <property type="entry name" value="P-loop containing nucleoside triphosphate hydrolases"/>
    <property type="match status" value="1"/>
</dbReference>
<feature type="compositionally biased region" description="Basic and acidic residues" evidence="1">
    <location>
        <begin position="279"/>
        <end position="295"/>
    </location>
</feature>
<feature type="compositionally biased region" description="Polar residues" evidence="1">
    <location>
        <begin position="1218"/>
        <end position="1234"/>
    </location>
</feature>
<dbReference type="EnsemblMetazoa" id="CLYHEMT004679.1">
    <property type="protein sequence ID" value="CLYHEMP004679.1"/>
    <property type="gene ID" value="CLYHEMG004679"/>
</dbReference>
<dbReference type="OrthoDB" id="5989625at2759"/>
<feature type="region of interest" description="Disordered" evidence="1">
    <location>
        <begin position="728"/>
        <end position="750"/>
    </location>
</feature>
<feature type="compositionally biased region" description="Basic and acidic residues" evidence="1">
    <location>
        <begin position="826"/>
        <end position="835"/>
    </location>
</feature>
<organism evidence="4 5">
    <name type="scientific">Clytia hemisphaerica</name>
    <dbReference type="NCBI Taxonomy" id="252671"/>
    <lineage>
        <taxon>Eukaryota</taxon>
        <taxon>Metazoa</taxon>
        <taxon>Cnidaria</taxon>
        <taxon>Hydrozoa</taxon>
        <taxon>Hydroidolina</taxon>
        <taxon>Leptothecata</taxon>
        <taxon>Obeliida</taxon>
        <taxon>Clytiidae</taxon>
        <taxon>Clytia</taxon>
    </lineage>
</organism>
<dbReference type="InterPro" id="IPR050534">
    <property type="entry name" value="Coronavir_polyprotein_1ab"/>
</dbReference>
<reference evidence="4" key="1">
    <citation type="submission" date="2021-01" db="UniProtKB">
        <authorList>
            <consortium name="EnsemblMetazoa"/>
        </authorList>
    </citation>
    <scope>IDENTIFICATION</scope>
</reference>
<feature type="region of interest" description="Disordered" evidence="1">
    <location>
        <begin position="604"/>
        <end position="636"/>
    </location>
</feature>
<dbReference type="Gene3D" id="3.40.50.300">
    <property type="entry name" value="P-loop containing nucleotide triphosphate hydrolases"/>
    <property type="match status" value="1"/>
</dbReference>
<dbReference type="PANTHER" id="PTHR43788:SF8">
    <property type="entry name" value="DNA-BINDING PROTEIN SMUBP-2"/>
    <property type="match status" value="1"/>
</dbReference>
<name>A0A7M5V703_9CNID</name>
<feature type="compositionally biased region" description="Polar residues" evidence="1">
    <location>
        <begin position="104"/>
        <end position="128"/>
    </location>
</feature>
<sequence length="1435" mass="163780">MDRSSNLNYERDEKGKIKEIRTGRSKQANEETEAKQPIKSRLGYSLATYKLSSYNTTPTTLHPPPTHSKARIIKRPSSSNDNKEHLKSSDQSTNRQIKQDNDKSSLYTDSRQTFQSSSEVSKITSTYHAVQRKSISLERKSLKPSRSLSTLNDERSFDPSSKSDNVETRQGTISKRRVSISRKQNSPVRQTITSTVDSTRRFSSNAASSSMTQQGAAVSKKHYSSNIHGAETTRRSSTSQKHPIRSPTKKRSFKNESHNWKAVNERHPLRSQAQSNDFYNEKDHGTKRKGEEEPMTRTSNLKKRRIQSRSLYEGKIVKFVSYQGHPYGFVTSEGISHEERQIYCIGTTDIHFSFRCVLSSLLELQTGDIISFKLQEPRTKRKDRVRAVNVTVLQLSKRSYRVLKDYLTRVEDALDSKEEGSDIRETFGYGDLFIDSDDARLGDSDVDEHANGNKNERETVHDSVESDMNQSSGSGDGRLTKNNIINIEKEQKLWHDECEEDDRLLVNSTPVSKQIKLDIDFINRETGDYRLSWQNVRLSSPDDEVFETNASGRGWKNERNFTRSMDIDPIDIHDTLPPHNAEVSNENSPEEKQLASQFEINRSPYHGIKRDRNSGSPQLKDWSIPRRSRREVSRKPEACKQFQTKDVLSSPTVWQHVIKQISSSHDNHQTLIQQYLRVVVKLCGKTQSLKELFRQVLMKIAEEATFLNPISGSLRRYIDQLMKDIERESKKGDTKDDSEDTLHPGRDFPDTEAELLNQDVEETLGECSSFQGGLDDVQESTNGYIPNSPKFVHSECERMLLERGSETEEEVANPSDEEGRPSSGDCKNEEVRESIDLEDGEIVDVDEKRKAKLKTIEINSSNQSEKRVNSLLASPIDGTSKIFNKHNDDLIDENKTVRKNNSRQRRGDNDFKSISTLRENLKLVRDFLLVISRTIPEKRATILSLVKILMRRSHLQQQNLEMSIFLYNLLKTFTVGSLDNIDELQWQDLPLILKKDEIFNELEEAINLRAVKKKGCYESADEYMDVYFRLLREDCFYNLKKSIKQLINGELDIRDMNVYEKVSLYGINVAKGSVQFALKIFSVKDVKDWSRSSHLKFGDLMCLSTDGTFKQPFWVTVTSKDHMQEKGVVLVQPCDEWNDFKGAEFIIHLMRSRGHIYMVESPNYYRSYQPVFKTLQSLNVNRLSFKEELVKLEKGRLPDFLHPSHTIDSRLVYRTPNTSEPLKAKATSNSTINHDSPESNKPIVAVNSLSSLPPNQTDSATNQINATTSSLAVTSNSVTSEIAMAQNWSSPTTQTSSFIMKLKKDIILPPTPPQLPPTQLPSPTQPPQTPTPPPRDCAFTMQRENEKHKITLEDFFDTPHSDVKSIFDPSQEEAVKTCLQNRIGIIQGPPGCGKTFIGVQMVRLLLSLSSLHKPKIFVLTYKNHALDEFLKGISK</sequence>
<dbReference type="Proteomes" id="UP000594262">
    <property type="component" value="Unplaced"/>
</dbReference>
<dbReference type="InterPro" id="IPR027417">
    <property type="entry name" value="P-loop_NTPase"/>
</dbReference>
<accession>A0A7M5V703</accession>
<dbReference type="InterPro" id="IPR041677">
    <property type="entry name" value="DNA2/NAM7_AAA_11"/>
</dbReference>
<feature type="region of interest" description="Disordered" evidence="1">
    <location>
        <begin position="1"/>
        <end position="40"/>
    </location>
</feature>
<feature type="compositionally biased region" description="Basic residues" evidence="1">
    <location>
        <begin position="242"/>
        <end position="252"/>
    </location>
</feature>
<feature type="compositionally biased region" description="Polar residues" evidence="1">
    <location>
        <begin position="181"/>
        <end position="216"/>
    </location>
</feature>
<keyword evidence="5" id="KW-1185">Reference proteome</keyword>
<evidence type="ECO:0008006" key="6">
    <source>
        <dbReference type="Google" id="ProtNLM"/>
    </source>
</evidence>
<dbReference type="Pfam" id="PF13086">
    <property type="entry name" value="AAA_11"/>
    <property type="match status" value="1"/>
</dbReference>
<feature type="region of interest" description="Disordered" evidence="1">
    <location>
        <begin position="1307"/>
        <end position="1335"/>
    </location>
</feature>
<dbReference type="PANTHER" id="PTHR43788">
    <property type="entry name" value="DNA2/NAM7 HELICASE FAMILY MEMBER"/>
    <property type="match status" value="1"/>
</dbReference>